<dbReference type="GO" id="GO:0005829">
    <property type="term" value="C:cytosol"/>
    <property type="evidence" value="ECO:0007669"/>
    <property type="project" value="TreeGrafter"/>
</dbReference>
<reference evidence="1 2" key="1">
    <citation type="journal article" date="2016" name="J. Microbiol.">
        <title>Dankookia rubra gen. nov., sp. nov., an alphaproteobacterium isolated from sediment of a shallow stream.</title>
        <authorList>
            <person name="Kim W.H."/>
            <person name="Kim D.H."/>
            <person name="Kang K."/>
            <person name="Ahn T.Y."/>
        </authorList>
    </citation>
    <scope>NUCLEOTIDE SEQUENCE [LARGE SCALE GENOMIC DNA]</scope>
    <source>
        <strain evidence="1 2">JCM30602</strain>
    </source>
</reference>
<comment type="caution">
    <text evidence="1">The sequence shown here is derived from an EMBL/GenBank/DDBJ whole genome shotgun (WGS) entry which is preliminary data.</text>
</comment>
<keyword evidence="2" id="KW-1185">Reference proteome</keyword>
<dbReference type="GO" id="GO:0019239">
    <property type="term" value="F:deaminase activity"/>
    <property type="evidence" value="ECO:0007669"/>
    <property type="project" value="TreeGrafter"/>
</dbReference>
<dbReference type="PANTHER" id="PTHR11803:SF39">
    <property type="entry name" value="2-IMINOBUTANOATE_2-IMINOPROPANOATE DEAMINASE"/>
    <property type="match status" value="1"/>
</dbReference>
<dbReference type="CDD" id="cd00448">
    <property type="entry name" value="YjgF_YER057c_UK114_family"/>
    <property type="match status" value="1"/>
</dbReference>
<dbReference type="InterPro" id="IPR006175">
    <property type="entry name" value="YjgF/YER057c/UK114"/>
</dbReference>
<dbReference type="Pfam" id="PF01042">
    <property type="entry name" value="Ribonuc_L-PSP"/>
    <property type="match status" value="1"/>
</dbReference>
<organism evidence="1 2">
    <name type="scientific">Dankookia rubra</name>
    <dbReference type="NCBI Taxonomy" id="1442381"/>
    <lineage>
        <taxon>Bacteria</taxon>
        <taxon>Pseudomonadati</taxon>
        <taxon>Pseudomonadota</taxon>
        <taxon>Alphaproteobacteria</taxon>
        <taxon>Acetobacterales</taxon>
        <taxon>Roseomonadaceae</taxon>
        <taxon>Dankookia</taxon>
    </lineage>
</organism>
<dbReference type="Gene3D" id="3.30.1330.40">
    <property type="entry name" value="RutC-like"/>
    <property type="match status" value="1"/>
</dbReference>
<dbReference type="AlphaFoldDB" id="A0A4R5QF00"/>
<dbReference type="SUPFAM" id="SSF55298">
    <property type="entry name" value="YjgF-like"/>
    <property type="match status" value="1"/>
</dbReference>
<dbReference type="EMBL" id="SMSJ01000017">
    <property type="protein sequence ID" value="TDH61804.1"/>
    <property type="molecule type" value="Genomic_DNA"/>
</dbReference>
<protein>
    <submittedName>
        <fullName evidence="1">RidA family protein</fullName>
    </submittedName>
</protein>
<gene>
    <name evidence="1" type="ORF">E2C06_14800</name>
</gene>
<dbReference type="Proteomes" id="UP000295096">
    <property type="component" value="Unassembled WGS sequence"/>
</dbReference>
<dbReference type="InterPro" id="IPR035959">
    <property type="entry name" value="RutC-like_sf"/>
</dbReference>
<sequence>MKEIIEVPVISETIRRTGVPLSPVVRANGFVFVSGLPGIDLATGRIVQGGIEAQTEASLAAVKHALEAAGSSLEKAVKVTIYASNSAWFAKINAIYARYFGGKAPPARTFVAVGSWPLEFDIEIECIALA</sequence>
<name>A0A4R5QF00_9PROT</name>
<dbReference type="PANTHER" id="PTHR11803">
    <property type="entry name" value="2-IMINOBUTANOATE/2-IMINOPROPANOATE DEAMINASE RIDA"/>
    <property type="match status" value="1"/>
</dbReference>
<evidence type="ECO:0000313" key="1">
    <source>
        <dbReference type="EMBL" id="TDH61804.1"/>
    </source>
</evidence>
<dbReference type="RefSeq" id="WP_133289383.1">
    <property type="nucleotide sequence ID" value="NZ_SMSJ01000017.1"/>
</dbReference>
<dbReference type="OrthoDB" id="9809792at2"/>
<proteinExistence type="predicted"/>
<evidence type="ECO:0000313" key="2">
    <source>
        <dbReference type="Proteomes" id="UP000295096"/>
    </source>
</evidence>
<accession>A0A4R5QF00</accession>